<comment type="caution">
    <text evidence="2">The sequence shown here is derived from an EMBL/GenBank/DDBJ whole genome shotgun (WGS) entry which is preliminary data.</text>
</comment>
<feature type="region of interest" description="Disordered" evidence="1">
    <location>
        <begin position="1664"/>
        <end position="1698"/>
    </location>
</feature>
<accession>A0ABR4MYP2</accession>
<feature type="compositionally biased region" description="Low complexity" evidence="1">
    <location>
        <begin position="271"/>
        <end position="281"/>
    </location>
</feature>
<feature type="compositionally biased region" description="Polar residues" evidence="1">
    <location>
        <begin position="1506"/>
        <end position="1551"/>
    </location>
</feature>
<feature type="compositionally biased region" description="Polar residues" evidence="1">
    <location>
        <begin position="150"/>
        <end position="163"/>
    </location>
</feature>
<feature type="compositionally biased region" description="Polar residues" evidence="1">
    <location>
        <begin position="221"/>
        <end position="235"/>
    </location>
</feature>
<sequence length="1698" mass="183040">MGTTAGIHWSGAPGPASLDEQARGGPDGPFALALALVALPPSANSSPRGKMQISSQPQQAAQPKPKAGSRPSSASTPARLQRSSTAPGNPTSSQPTIPLLKPAAKTPSIMAPLRSRVQMTSKDAKQEQQPQVAAEAPKKAPATRPKISSLWRSSTAPGNPASTQPVAPAAKQAAKPPSPTIPARSRVQIPSKNAKQEQQQPQVAAEAPKKAPATRPKISSLWRSSTAPVNPTASQPAIAPVKPAVKASTSSVGPSRARVSISEQPTKKDSNNSSNNNKSKSPTQPRKSCPSSPTLSASTAAMPTDQQAVVKVADKIAEIPRSNSAEAAVPSPDAISNSAIATKPVTLTAAEAYVAAAAMMATITTGAAALSAAAGDTSAAMAEITRKSADSVRTTTTKRAQVIGSTRFDSGLLHAPSFASVIPNAEFVDQVGMLKKNKAKGILGLPIKLSGKSKNEQLVIEAPVAFCSKKLEGPFRFIVDFYCKEHKAGDCCASSERSRIIAGFIHDEECHVEFLNKLIRSIESTMRFDMKVGKEEVARLRDVLVAIKDASIDAAKTIKSAPESLGLHGNMEKFERAYTQLISHHSNFSAMIKKIMLGNRIARIDFDGMETHLLRVIRRTIDYRFFLRQVQRTQPTESDWYKTAGELLPAVSCLAVSTYGLFRIQDSFDELAAWEDTFDDTQCGGIGPESQQPNAPPYRLHTHMTRPVDVGQKLPITPGILVSMAFEEISDNSKEPLFLSVGKGECRLNPKRPATPIIMSLLVDTLVVTSPPDAAGRRKLLYPPMPLSLIDVVYRTVVYGPVKVFEVKLSPFKMFMARGDSFDVMNFIDSFEKLRLQMLVRKGDRGAAFCVSTIVDLREENELILCLARGERPPSMDATPTDQKEAAGGAAAAAVPGQQGSNQIGGSAEPAAARDSASADGAPGPSVAGVASGDAAEPSPPVKETLGLEEINKIVRRIKKTVFGPVPKTLCQTTSDADDDVAELPLREAVAEMTVMPKVNMLFVGLCLPYRLKVDKRKWVRLVKCRVRIYTLYSRTWLVLSIEGTEHLIMRAYISPRTQCKRTGKRGVDILFITTEGRVARLVFTFKTTLEAVKMKSIIDCEVTRSTACRVADSQRMIFVEEIPKYYVPMWAHVLPLASKREEDAALSRPMTCSAEITTKFMTRRLMRHGTVWLHTSGKRVICLGPASSRVLFTMAEVYIDNPCADVAECVAPKRDPKDKRKVMCSMRLQLTTSARGDMRILDVELWTKNMTVLVEDSSHVIIRLFDKRNAMYEYRVETPPKKSQRFVNTLHAAMKSAMAHRAQAVQTLGQVRALNKRLIASAADTDVESTTKSETADKASAIDEEGLAADLVTRALPDSRVSDAVSGLDTLVKPSIEALAKTIQAEQTELKSDTADTPELRIKDILVQDIVVQDPKSDLESTVAEIEQASKVALNTAEETADVAAAGNSEANKTTMLSVNTKLAPPCIGSNAEIALGGATEKQATPGNMPSHATLASLGDAPKSEQVTVTTKASKQELSAEASNSQLDQQDVSTHTLQSSNPAPVNTKQPLPSKPQPPRTDKPAPRSSGFGGINVFKRSLEPKTARRVHSLTTRSGAFGPSAQAFGAAAPPSTAEPAVRNHGRINEERRRLSDILGLRSTQQRENTGLFTRLVNYVKNRRQLSRENEMMRRAAASASRSGMATTPARRSTVVGSASS</sequence>
<gene>
    <name evidence="2" type="ORF">HK105_208093</name>
</gene>
<dbReference type="EMBL" id="JADGIZ020000067">
    <property type="protein sequence ID" value="KAL2912390.1"/>
    <property type="molecule type" value="Genomic_DNA"/>
</dbReference>
<feature type="compositionally biased region" description="Low complexity" evidence="1">
    <location>
        <begin position="196"/>
        <end position="213"/>
    </location>
</feature>
<feature type="region of interest" description="Disordered" evidence="1">
    <location>
        <begin position="1594"/>
        <end position="1619"/>
    </location>
</feature>
<feature type="compositionally biased region" description="Low complexity" evidence="1">
    <location>
        <begin position="288"/>
        <end position="304"/>
    </location>
</feature>
<dbReference type="Proteomes" id="UP001527925">
    <property type="component" value="Unassembled WGS sequence"/>
</dbReference>
<proteinExistence type="predicted"/>
<feature type="compositionally biased region" description="Low complexity" evidence="1">
    <location>
        <begin position="1672"/>
        <end position="1683"/>
    </location>
</feature>
<feature type="region of interest" description="Disordered" evidence="1">
    <location>
        <begin position="41"/>
        <end position="306"/>
    </location>
</feature>
<feature type="compositionally biased region" description="Low complexity" evidence="1">
    <location>
        <begin position="56"/>
        <end position="66"/>
    </location>
</feature>
<feature type="compositionally biased region" description="Low complexity" evidence="1">
    <location>
        <begin position="127"/>
        <end position="146"/>
    </location>
</feature>
<evidence type="ECO:0000313" key="3">
    <source>
        <dbReference type="Proteomes" id="UP001527925"/>
    </source>
</evidence>
<feature type="compositionally biased region" description="Low complexity" evidence="1">
    <location>
        <begin position="164"/>
        <end position="175"/>
    </location>
</feature>
<reference evidence="2 3" key="1">
    <citation type="submission" date="2023-09" db="EMBL/GenBank/DDBJ databases">
        <title>Pangenome analysis of Batrachochytrium dendrobatidis and related Chytrids.</title>
        <authorList>
            <person name="Yacoub M.N."/>
            <person name="Stajich J.E."/>
            <person name="James T.Y."/>
        </authorList>
    </citation>
    <scope>NUCLEOTIDE SEQUENCE [LARGE SCALE GENOMIC DNA]</scope>
    <source>
        <strain evidence="2 3">JEL0888</strain>
    </source>
</reference>
<feature type="compositionally biased region" description="Polar residues" evidence="1">
    <location>
        <begin position="70"/>
        <end position="96"/>
    </location>
</feature>
<name>A0ABR4MYP2_9FUNG</name>
<evidence type="ECO:0000313" key="2">
    <source>
        <dbReference type="EMBL" id="KAL2912390.1"/>
    </source>
</evidence>
<feature type="region of interest" description="Disordered" evidence="1">
    <location>
        <begin position="872"/>
        <end position="943"/>
    </location>
</feature>
<organism evidence="2 3">
    <name type="scientific">Polyrhizophydium stewartii</name>
    <dbReference type="NCBI Taxonomy" id="2732419"/>
    <lineage>
        <taxon>Eukaryota</taxon>
        <taxon>Fungi</taxon>
        <taxon>Fungi incertae sedis</taxon>
        <taxon>Chytridiomycota</taxon>
        <taxon>Chytridiomycota incertae sedis</taxon>
        <taxon>Chytridiomycetes</taxon>
        <taxon>Rhizophydiales</taxon>
        <taxon>Rhizophydiales incertae sedis</taxon>
        <taxon>Polyrhizophydium</taxon>
    </lineage>
</organism>
<evidence type="ECO:0000256" key="1">
    <source>
        <dbReference type="SAM" id="MobiDB-lite"/>
    </source>
</evidence>
<feature type="region of interest" description="Disordered" evidence="1">
    <location>
        <begin position="1"/>
        <end position="28"/>
    </location>
</feature>
<feature type="compositionally biased region" description="Low complexity" evidence="1">
    <location>
        <begin position="906"/>
        <end position="924"/>
    </location>
</feature>
<keyword evidence="3" id="KW-1185">Reference proteome</keyword>
<feature type="compositionally biased region" description="Low complexity" evidence="1">
    <location>
        <begin position="236"/>
        <end position="247"/>
    </location>
</feature>
<protein>
    <submittedName>
        <fullName evidence="2">Uncharacterized protein</fullName>
    </submittedName>
</protein>
<feature type="region of interest" description="Disordered" evidence="1">
    <location>
        <begin position="1482"/>
        <end position="1575"/>
    </location>
</feature>